<feature type="signal peptide" evidence="2">
    <location>
        <begin position="1"/>
        <end position="27"/>
    </location>
</feature>
<dbReference type="InterPro" id="IPR006860">
    <property type="entry name" value="FecR"/>
</dbReference>
<evidence type="ECO:0000256" key="1">
    <source>
        <dbReference type="SAM" id="MobiDB-lite"/>
    </source>
</evidence>
<feature type="domain" description="FecR protein" evidence="3">
    <location>
        <begin position="72"/>
        <end position="177"/>
    </location>
</feature>
<organism evidence="4 5">
    <name type="scientific">Paenibacillus mendelii</name>
    <dbReference type="NCBI Taxonomy" id="206163"/>
    <lineage>
        <taxon>Bacteria</taxon>
        <taxon>Bacillati</taxon>
        <taxon>Bacillota</taxon>
        <taxon>Bacilli</taxon>
        <taxon>Bacillales</taxon>
        <taxon>Paenibacillaceae</taxon>
        <taxon>Paenibacillus</taxon>
    </lineage>
</organism>
<dbReference type="PANTHER" id="PTHR38731">
    <property type="entry name" value="LIPL45-RELATED LIPOPROTEIN-RELATED"/>
    <property type="match status" value="1"/>
</dbReference>
<gene>
    <name evidence="4" type="ORF">ACFFJ8_17280</name>
</gene>
<dbReference type="Proteomes" id="UP001589818">
    <property type="component" value="Unassembled WGS sequence"/>
</dbReference>
<proteinExistence type="predicted"/>
<comment type="caution">
    <text evidence="4">The sequence shown here is derived from an EMBL/GenBank/DDBJ whole genome shotgun (WGS) entry which is preliminary data.</text>
</comment>
<evidence type="ECO:0000313" key="4">
    <source>
        <dbReference type="EMBL" id="MFC0393121.1"/>
    </source>
</evidence>
<accession>A0ABV6JB51</accession>
<name>A0ABV6JB51_9BACL</name>
<evidence type="ECO:0000259" key="3">
    <source>
        <dbReference type="Pfam" id="PF04773"/>
    </source>
</evidence>
<evidence type="ECO:0000256" key="2">
    <source>
        <dbReference type="SAM" id="SignalP"/>
    </source>
</evidence>
<feature type="compositionally biased region" description="Basic and acidic residues" evidence="1">
    <location>
        <begin position="410"/>
        <end position="425"/>
    </location>
</feature>
<protein>
    <submittedName>
        <fullName evidence="4">FecR domain-containing protein</fullName>
    </submittedName>
</protein>
<sequence length="637" mass="70227">MGRRKSMKVLLLALCLALFAGPAALFAGSGKASAQVMRVAIVKSLKGTVNVMKSGGTKSFKAFKNMSLNEGDQIATGKDSSVQLELASDKADQDSVTIGANAQVTFSKLKDANSTKTKMNIWAGSLWLKVKSVSNAADQFEVETPTSIMGVRGTQFLVGVDPLTGMTSMTVFAGVVQTVVDRTHWNSPVTQRLQQQVPIMPTQQIILTPIDQGVRSSQGVIDIADLISSSSPEIIQQILMAAQSIREEQDQQLAKWKLELASGQLPGQNQPALQADLDRMQHNFEALLSLIAQQAIDAGKISKSEMDQIIDEVNKAAESKLIDLNKKQPLELSEQEKKKQKELQQMREEEKKKALEEQKKKEESRNKDLLDKLKKEQERIKEQNERILEEQRKKAEEAFKQALDYQAKQQFEDEQKKREQEKKDAQPPTQTPGVLWPGSGSGPGEVTPSTPSAKLAFGGGLNSGDVLTGEPFYTVDLEVKLDGFTGSSNVYGFEIELDYENAIFNQENEYRFNNFPEYTSVREDGPFKVEIEGNDNPLAESVDQLSPVWNENRSGGLKYSVLKFAGNGVATSGETTVLKLPFDIVPLNPETSESTTMDVNFKIRSIKAIDKQGNIINTIYSTNAIKLGVSTYPIPLV</sequence>
<dbReference type="PANTHER" id="PTHR38731:SF1">
    <property type="entry name" value="FECR PROTEIN DOMAIN-CONTAINING PROTEIN"/>
    <property type="match status" value="1"/>
</dbReference>
<reference evidence="4 5" key="1">
    <citation type="submission" date="2024-09" db="EMBL/GenBank/DDBJ databases">
        <authorList>
            <person name="Sun Q."/>
            <person name="Mori K."/>
        </authorList>
    </citation>
    <scope>NUCLEOTIDE SEQUENCE [LARGE SCALE GENOMIC DNA]</scope>
    <source>
        <strain evidence="4 5">CCM 4839</strain>
    </source>
</reference>
<feature type="region of interest" description="Disordered" evidence="1">
    <location>
        <begin position="410"/>
        <end position="453"/>
    </location>
</feature>
<dbReference type="Gene3D" id="2.60.120.1440">
    <property type="match status" value="1"/>
</dbReference>
<feature type="region of interest" description="Disordered" evidence="1">
    <location>
        <begin position="333"/>
        <end position="377"/>
    </location>
</feature>
<dbReference type="CDD" id="cd22249">
    <property type="entry name" value="UDM1_RNF168_RNF169-like"/>
    <property type="match status" value="1"/>
</dbReference>
<evidence type="ECO:0000313" key="5">
    <source>
        <dbReference type="Proteomes" id="UP001589818"/>
    </source>
</evidence>
<keyword evidence="2" id="KW-0732">Signal</keyword>
<dbReference type="Pfam" id="PF04773">
    <property type="entry name" value="FecR"/>
    <property type="match status" value="1"/>
</dbReference>
<dbReference type="RefSeq" id="WP_204818894.1">
    <property type="nucleotide sequence ID" value="NZ_JANHOF010000016.1"/>
</dbReference>
<dbReference type="EMBL" id="JBHLVF010000028">
    <property type="protein sequence ID" value="MFC0393121.1"/>
    <property type="molecule type" value="Genomic_DNA"/>
</dbReference>
<feature type="chain" id="PRO_5047459594" evidence="2">
    <location>
        <begin position="28"/>
        <end position="637"/>
    </location>
</feature>
<keyword evidence="5" id="KW-1185">Reference proteome</keyword>